<comment type="caution">
    <text evidence="1">The sequence shown here is derived from an EMBL/GenBank/DDBJ whole genome shotgun (WGS) entry which is preliminary data.</text>
</comment>
<reference evidence="1 2" key="1">
    <citation type="submission" date="2020-08" db="EMBL/GenBank/DDBJ databases">
        <title>Genomic Encyclopedia of Archaeal and Bacterial Type Strains, Phase II (KMG-II): from individual species to whole genera.</title>
        <authorList>
            <person name="Goeker M."/>
        </authorList>
    </citation>
    <scope>NUCLEOTIDE SEQUENCE [LARGE SCALE GENOMIC DNA]</scope>
    <source>
        <strain evidence="1 2">DSM 23288</strain>
    </source>
</reference>
<dbReference type="EMBL" id="JACHNU010000003">
    <property type="protein sequence ID" value="MBB4663098.1"/>
    <property type="molecule type" value="Genomic_DNA"/>
</dbReference>
<keyword evidence="2" id="KW-1185">Reference proteome</keyword>
<organism evidence="1 2">
    <name type="scientific">Conexibacter arvalis</name>
    <dbReference type="NCBI Taxonomy" id="912552"/>
    <lineage>
        <taxon>Bacteria</taxon>
        <taxon>Bacillati</taxon>
        <taxon>Actinomycetota</taxon>
        <taxon>Thermoleophilia</taxon>
        <taxon>Solirubrobacterales</taxon>
        <taxon>Conexibacteraceae</taxon>
        <taxon>Conexibacter</taxon>
    </lineage>
</organism>
<name>A0A840IGK7_9ACTN</name>
<dbReference type="AlphaFoldDB" id="A0A840IGK7"/>
<dbReference type="Proteomes" id="UP000585272">
    <property type="component" value="Unassembled WGS sequence"/>
</dbReference>
<sequence length="116" mass="12853">MRVGLRMRLASRAPVVVRIERAVGTGALRRCPAPDPTRRFAGSFRATHSFTARTRLLRASASASAAAAARVPVRARTLRLRLRPGLHRITVRARRADGRLSAPVRRFVRVLAPRAR</sequence>
<accession>A0A840IGK7</accession>
<evidence type="ECO:0000313" key="1">
    <source>
        <dbReference type="EMBL" id="MBB4663098.1"/>
    </source>
</evidence>
<gene>
    <name evidence="1" type="ORF">BDZ31_002687</name>
</gene>
<proteinExistence type="predicted"/>
<protein>
    <submittedName>
        <fullName evidence="1">Uncharacterized protein</fullName>
    </submittedName>
</protein>
<evidence type="ECO:0000313" key="2">
    <source>
        <dbReference type="Proteomes" id="UP000585272"/>
    </source>
</evidence>